<protein>
    <submittedName>
        <fullName evidence="1">Uncharacterized protein</fullName>
    </submittedName>
</protein>
<proteinExistence type="predicted"/>
<comment type="caution">
    <text evidence="1">The sequence shown here is derived from an EMBL/GenBank/DDBJ whole genome shotgun (WGS) entry which is preliminary data.</text>
</comment>
<accession>X1RWQ7</accession>
<dbReference type="AlphaFoldDB" id="X1RWQ7"/>
<evidence type="ECO:0000313" key="1">
    <source>
        <dbReference type="EMBL" id="GAI85207.1"/>
    </source>
</evidence>
<name>X1RWQ7_9ZZZZ</name>
<dbReference type="EMBL" id="BARW01007160">
    <property type="protein sequence ID" value="GAI85207.1"/>
    <property type="molecule type" value="Genomic_DNA"/>
</dbReference>
<reference evidence="1" key="1">
    <citation type="journal article" date="2014" name="Front. Microbiol.">
        <title>High frequency of phylogenetically diverse reductive dehalogenase-homologous genes in deep subseafloor sedimentary metagenomes.</title>
        <authorList>
            <person name="Kawai M."/>
            <person name="Futagami T."/>
            <person name="Toyoda A."/>
            <person name="Takaki Y."/>
            <person name="Nishi S."/>
            <person name="Hori S."/>
            <person name="Arai W."/>
            <person name="Tsubouchi T."/>
            <person name="Morono Y."/>
            <person name="Uchiyama I."/>
            <person name="Ito T."/>
            <person name="Fujiyama A."/>
            <person name="Inagaki F."/>
            <person name="Takami H."/>
        </authorList>
    </citation>
    <scope>NUCLEOTIDE SEQUENCE</scope>
    <source>
        <strain evidence="1">Expedition CK06-06</strain>
    </source>
</reference>
<sequence length="63" mass="7451">MINFYVKIRMVKVIVKKNQEKSENLIEINVVSETQENRITSQGSVLIALVSKYEIENYYDFCF</sequence>
<organism evidence="1">
    <name type="scientific">marine sediment metagenome</name>
    <dbReference type="NCBI Taxonomy" id="412755"/>
    <lineage>
        <taxon>unclassified sequences</taxon>
        <taxon>metagenomes</taxon>
        <taxon>ecological metagenomes</taxon>
    </lineage>
</organism>
<gene>
    <name evidence="1" type="ORF">S12H4_14962</name>
</gene>